<evidence type="ECO:0000259" key="5">
    <source>
        <dbReference type="Pfam" id="PF00441"/>
    </source>
</evidence>
<comment type="caution">
    <text evidence="6">The sequence shown here is derived from an EMBL/GenBank/DDBJ whole genome shotgun (WGS) entry which is preliminary data.</text>
</comment>
<sequence length="323" mass="33250">MNEQQQMIAEMADDLFADLSARKTSDSSWEAIESVGLPSLMVDADRGGFGGNWCDAVIVFRLAGYRALALPVVEATIAAALADGAFDGRGTIAPAAEGTLAGDRFDGTITGAAWAEGAAYVVAPAPGGGSMILDMAQASIGGAANIAGEPRANLAFQGATARRLPADIFALGALARAAQIAGALDASLAMSVAYVNERKQFGRPLAKFQAVQQSLATFACEAAAANCAALGAAQAQGRGDGDYAIAAAKLRANRAVGVGTALAHQVHGAIGFTHEYPLHPLTRRLWAWRSEFGGDSHWSGVLGDRICARGADQFWADLTAVTD</sequence>
<organism evidence="6 7">
    <name type="scientific">Sphingomonas yantingensis</name>
    <dbReference type="NCBI Taxonomy" id="1241761"/>
    <lineage>
        <taxon>Bacteria</taxon>
        <taxon>Pseudomonadati</taxon>
        <taxon>Pseudomonadota</taxon>
        <taxon>Alphaproteobacteria</taxon>
        <taxon>Sphingomonadales</taxon>
        <taxon>Sphingomonadaceae</taxon>
        <taxon>Sphingomonas</taxon>
    </lineage>
</organism>
<keyword evidence="4 6" id="KW-0560">Oxidoreductase</keyword>
<dbReference type="RefSeq" id="WP_184027538.1">
    <property type="nucleotide sequence ID" value="NZ_JACIJJ010000002.1"/>
</dbReference>
<dbReference type="PANTHER" id="PTHR43884:SF20">
    <property type="entry name" value="ACYL-COA DEHYDROGENASE FADE28"/>
    <property type="match status" value="1"/>
</dbReference>
<keyword evidence="7" id="KW-1185">Reference proteome</keyword>
<dbReference type="InterPro" id="IPR036250">
    <property type="entry name" value="AcylCo_DH-like_C"/>
</dbReference>
<comment type="similarity">
    <text evidence="1">Belongs to the acyl-CoA dehydrogenase family.</text>
</comment>
<dbReference type="EC" id="1.3.8.7" evidence="6"/>
<dbReference type="InterPro" id="IPR009075">
    <property type="entry name" value="AcylCo_DH/oxidase_C"/>
</dbReference>
<protein>
    <submittedName>
        <fullName evidence="6">Acyl-CoA dehydrogenase</fullName>
        <ecNumber evidence="6">1.3.8.7</ecNumber>
    </submittedName>
</protein>
<dbReference type="GO" id="GO:0070991">
    <property type="term" value="F:medium-chain fatty acyl-CoA dehydrogenase activity"/>
    <property type="evidence" value="ECO:0007669"/>
    <property type="project" value="UniProtKB-EC"/>
</dbReference>
<dbReference type="InterPro" id="IPR009100">
    <property type="entry name" value="AcylCoA_DH/oxidase_NM_dom_sf"/>
</dbReference>
<dbReference type="Gene3D" id="1.20.140.10">
    <property type="entry name" value="Butyryl-CoA Dehydrogenase, subunit A, domain 3"/>
    <property type="match status" value="1"/>
</dbReference>
<evidence type="ECO:0000256" key="1">
    <source>
        <dbReference type="ARBA" id="ARBA00009347"/>
    </source>
</evidence>
<keyword evidence="2" id="KW-0285">Flavoprotein</keyword>
<dbReference type="AlphaFoldDB" id="A0A7W9EHZ6"/>
<dbReference type="Pfam" id="PF00441">
    <property type="entry name" value="Acyl-CoA_dh_1"/>
    <property type="match status" value="1"/>
</dbReference>
<evidence type="ECO:0000313" key="6">
    <source>
        <dbReference type="EMBL" id="MBB5698638.1"/>
    </source>
</evidence>
<dbReference type="SUPFAM" id="SSF56645">
    <property type="entry name" value="Acyl-CoA dehydrogenase NM domain-like"/>
    <property type="match status" value="1"/>
</dbReference>
<dbReference type="PANTHER" id="PTHR43884">
    <property type="entry name" value="ACYL-COA DEHYDROGENASE"/>
    <property type="match status" value="1"/>
</dbReference>
<keyword evidence="3" id="KW-0274">FAD</keyword>
<dbReference type="Proteomes" id="UP000557739">
    <property type="component" value="Unassembled WGS sequence"/>
</dbReference>
<evidence type="ECO:0000256" key="2">
    <source>
        <dbReference type="ARBA" id="ARBA00022630"/>
    </source>
</evidence>
<feature type="domain" description="Acyl-CoA dehydrogenase/oxidase C-terminal" evidence="5">
    <location>
        <begin position="169"/>
        <end position="284"/>
    </location>
</feature>
<name>A0A7W9EHZ6_9SPHN</name>
<evidence type="ECO:0000256" key="4">
    <source>
        <dbReference type="ARBA" id="ARBA00023002"/>
    </source>
</evidence>
<evidence type="ECO:0000256" key="3">
    <source>
        <dbReference type="ARBA" id="ARBA00022827"/>
    </source>
</evidence>
<evidence type="ECO:0000313" key="7">
    <source>
        <dbReference type="Proteomes" id="UP000557739"/>
    </source>
</evidence>
<dbReference type="EMBL" id="JACIJJ010000002">
    <property type="protein sequence ID" value="MBB5698638.1"/>
    <property type="molecule type" value="Genomic_DNA"/>
</dbReference>
<dbReference type="SUPFAM" id="SSF47203">
    <property type="entry name" value="Acyl-CoA dehydrogenase C-terminal domain-like"/>
    <property type="match status" value="1"/>
</dbReference>
<proteinExistence type="inferred from homology"/>
<gene>
    <name evidence="6" type="ORF">FHR19_001983</name>
</gene>
<accession>A0A7W9EHZ6</accession>
<reference evidence="6 7" key="1">
    <citation type="submission" date="2020-08" db="EMBL/GenBank/DDBJ databases">
        <title>Genomic Encyclopedia of Type Strains, Phase IV (KMG-IV): sequencing the most valuable type-strain genomes for metagenomic binning, comparative biology and taxonomic classification.</title>
        <authorList>
            <person name="Goeker M."/>
        </authorList>
    </citation>
    <scope>NUCLEOTIDE SEQUENCE [LARGE SCALE GENOMIC DNA]</scope>
    <source>
        <strain evidence="6 7">DSM 27244</strain>
    </source>
</reference>